<accession>A0A8T0PKE4</accession>
<keyword evidence="3" id="KW-1185">Reference proteome</keyword>
<evidence type="ECO:0000313" key="2">
    <source>
        <dbReference type="EMBL" id="KAG2562423.1"/>
    </source>
</evidence>
<gene>
    <name evidence="2" type="ORF">PVAP13_8KG261901</name>
</gene>
<organism evidence="2 3">
    <name type="scientific">Panicum virgatum</name>
    <name type="common">Blackwell switchgrass</name>
    <dbReference type="NCBI Taxonomy" id="38727"/>
    <lineage>
        <taxon>Eukaryota</taxon>
        <taxon>Viridiplantae</taxon>
        <taxon>Streptophyta</taxon>
        <taxon>Embryophyta</taxon>
        <taxon>Tracheophyta</taxon>
        <taxon>Spermatophyta</taxon>
        <taxon>Magnoliopsida</taxon>
        <taxon>Liliopsida</taxon>
        <taxon>Poales</taxon>
        <taxon>Poaceae</taxon>
        <taxon>PACMAD clade</taxon>
        <taxon>Panicoideae</taxon>
        <taxon>Panicodae</taxon>
        <taxon>Paniceae</taxon>
        <taxon>Panicinae</taxon>
        <taxon>Panicum</taxon>
        <taxon>Panicum sect. Hiantes</taxon>
    </lineage>
</organism>
<proteinExistence type="predicted"/>
<name>A0A8T0PKE4_PANVG</name>
<reference evidence="2" key="1">
    <citation type="submission" date="2020-05" db="EMBL/GenBank/DDBJ databases">
        <title>WGS assembly of Panicum virgatum.</title>
        <authorList>
            <person name="Lovell J.T."/>
            <person name="Jenkins J."/>
            <person name="Shu S."/>
            <person name="Juenger T.E."/>
            <person name="Schmutz J."/>
        </authorList>
    </citation>
    <scope>NUCLEOTIDE SEQUENCE</scope>
    <source>
        <strain evidence="2">AP13</strain>
    </source>
</reference>
<dbReference type="AlphaFoldDB" id="A0A8T0PKE4"/>
<feature type="compositionally biased region" description="Basic and acidic residues" evidence="1">
    <location>
        <begin position="141"/>
        <end position="151"/>
    </location>
</feature>
<comment type="caution">
    <text evidence="2">The sequence shown here is derived from an EMBL/GenBank/DDBJ whole genome shotgun (WGS) entry which is preliminary data.</text>
</comment>
<evidence type="ECO:0000313" key="3">
    <source>
        <dbReference type="Proteomes" id="UP000823388"/>
    </source>
</evidence>
<feature type="region of interest" description="Disordered" evidence="1">
    <location>
        <begin position="1"/>
        <end position="151"/>
    </location>
</feature>
<evidence type="ECO:0000256" key="1">
    <source>
        <dbReference type="SAM" id="MobiDB-lite"/>
    </source>
</evidence>
<sequence>MENDEPQPPLAAFVIEPIDISTNRDRILGSTNKRRPPKLGRSRDPPSSARCAARSVAPLPGSAPSPAQAPETSLPGHRSCASSPRRWDLRRHTLTRRLRRCRDAGAARALRSPPPGSTRPRAHMPEPRELAAALAPVPPGSEERERGWGRI</sequence>
<dbReference type="Proteomes" id="UP000823388">
    <property type="component" value="Chromosome 8K"/>
</dbReference>
<protein>
    <submittedName>
        <fullName evidence="2">Uncharacterized protein</fullName>
    </submittedName>
</protein>
<dbReference type="EMBL" id="CM029051">
    <property type="protein sequence ID" value="KAG2562423.1"/>
    <property type="molecule type" value="Genomic_DNA"/>
</dbReference>